<reference evidence="2" key="1">
    <citation type="submission" date="2022-08" db="EMBL/GenBank/DDBJ databases">
        <title>Genomic Encyclopedia of Type Strains, Phase V (KMG-V): Genome sequencing to study the core and pangenomes of soil and plant-associated prokaryotes.</title>
        <authorList>
            <person name="Whitman W."/>
        </authorList>
    </citation>
    <scope>NUCLEOTIDE SEQUENCE</scope>
    <source>
        <strain evidence="3">SP3012</strain>
        <strain evidence="2">SP3049</strain>
    </source>
</reference>
<evidence type="ECO:0000313" key="2">
    <source>
        <dbReference type="EMBL" id="MCS3711352.1"/>
    </source>
</evidence>
<dbReference type="Proteomes" id="UP001155040">
    <property type="component" value="Unassembled WGS sequence"/>
</dbReference>
<evidence type="ECO:0000313" key="3">
    <source>
        <dbReference type="EMBL" id="MCS4036224.1"/>
    </source>
</evidence>
<dbReference type="EMBL" id="JANUBF010000006">
    <property type="protein sequence ID" value="MCS4036224.1"/>
    <property type="molecule type" value="Genomic_DNA"/>
</dbReference>
<gene>
    <name evidence="2" type="ORF">GGP61_002985</name>
    <name evidence="3" type="ORF">GGQ01_001279</name>
</gene>
<evidence type="ECO:0000256" key="1">
    <source>
        <dbReference type="SAM" id="MobiDB-lite"/>
    </source>
</evidence>
<organism evidence="2 4">
    <name type="scientific">Salinibacter ruber</name>
    <dbReference type="NCBI Taxonomy" id="146919"/>
    <lineage>
        <taxon>Bacteria</taxon>
        <taxon>Pseudomonadati</taxon>
        <taxon>Rhodothermota</taxon>
        <taxon>Rhodothermia</taxon>
        <taxon>Rhodothermales</taxon>
        <taxon>Salinibacteraceae</taxon>
        <taxon>Salinibacter</taxon>
    </lineage>
</organism>
<evidence type="ECO:0000313" key="4">
    <source>
        <dbReference type="Proteomes" id="UP001155057"/>
    </source>
</evidence>
<dbReference type="Proteomes" id="UP001155057">
    <property type="component" value="Unassembled WGS sequence"/>
</dbReference>
<dbReference type="EMBL" id="JANUAE010000013">
    <property type="protein sequence ID" value="MCS3711352.1"/>
    <property type="molecule type" value="Genomic_DNA"/>
</dbReference>
<dbReference type="AlphaFoldDB" id="A0A9X2QDX1"/>
<accession>A0A9X2QDX1</accession>
<name>A0A9X2QDX1_9BACT</name>
<sequence>MRPPVFLALFANRGRPLGRRWALAPDAHAVSSPMCRSTSSGQPVHSATNWLP</sequence>
<feature type="compositionally biased region" description="Polar residues" evidence="1">
    <location>
        <begin position="34"/>
        <end position="52"/>
    </location>
</feature>
<proteinExistence type="predicted"/>
<feature type="region of interest" description="Disordered" evidence="1">
    <location>
        <begin position="33"/>
        <end position="52"/>
    </location>
</feature>
<protein>
    <submittedName>
        <fullName evidence="2">Uncharacterized protein</fullName>
    </submittedName>
</protein>
<comment type="caution">
    <text evidence="2">The sequence shown here is derived from an EMBL/GenBank/DDBJ whole genome shotgun (WGS) entry which is preliminary data.</text>
</comment>